<keyword evidence="2" id="KW-0479">Metal-binding</keyword>
<feature type="domain" description="Plastocyanin-like" evidence="7">
    <location>
        <begin position="84"/>
        <end position="188"/>
    </location>
</feature>
<dbReference type="Pfam" id="PF00394">
    <property type="entry name" value="Cu-oxidase"/>
    <property type="match status" value="1"/>
</dbReference>
<dbReference type="Proteomes" id="UP001217089">
    <property type="component" value="Unassembled WGS sequence"/>
</dbReference>
<keyword evidence="3" id="KW-0560">Oxidoreductase</keyword>
<evidence type="ECO:0000259" key="6">
    <source>
        <dbReference type="Pfam" id="PF00394"/>
    </source>
</evidence>
<reference evidence="8 9" key="1">
    <citation type="submission" date="2022-12" db="EMBL/GenBank/DDBJ databases">
        <title>Chromosome-level genome of Tegillarca granosa.</title>
        <authorList>
            <person name="Kim J."/>
        </authorList>
    </citation>
    <scope>NUCLEOTIDE SEQUENCE [LARGE SCALE GENOMIC DNA]</scope>
    <source>
        <strain evidence="8">Teg-2019</strain>
        <tissue evidence="8">Adductor muscle</tissue>
    </source>
</reference>
<comment type="caution">
    <text evidence="8">The sequence shown here is derived from an EMBL/GenBank/DDBJ whole genome shotgun (WGS) entry which is preliminary data.</text>
</comment>
<dbReference type="InterPro" id="IPR008972">
    <property type="entry name" value="Cupredoxin"/>
</dbReference>
<dbReference type="SUPFAM" id="SSF49503">
    <property type="entry name" value="Cupredoxins"/>
    <property type="match status" value="2"/>
</dbReference>
<dbReference type="PANTHER" id="PTHR11709:SF394">
    <property type="entry name" value="FI03373P-RELATED"/>
    <property type="match status" value="1"/>
</dbReference>
<accession>A0ABQ9E884</accession>
<keyword evidence="5" id="KW-0732">Signal</keyword>
<dbReference type="CDD" id="cd13858">
    <property type="entry name" value="CuRO_1_tcLCC2_insect_like"/>
    <property type="match status" value="1"/>
</dbReference>
<evidence type="ECO:0000256" key="4">
    <source>
        <dbReference type="ARBA" id="ARBA00023008"/>
    </source>
</evidence>
<evidence type="ECO:0000259" key="7">
    <source>
        <dbReference type="Pfam" id="PF07732"/>
    </source>
</evidence>
<protein>
    <recommendedName>
        <fullName evidence="10">Laccase</fullName>
    </recommendedName>
</protein>
<feature type="chain" id="PRO_5046222212" description="Laccase" evidence="5">
    <location>
        <begin position="20"/>
        <end position="467"/>
    </location>
</feature>
<dbReference type="InterPro" id="IPR045087">
    <property type="entry name" value="Cu-oxidase_fam"/>
</dbReference>
<dbReference type="PANTHER" id="PTHR11709">
    <property type="entry name" value="MULTI-COPPER OXIDASE"/>
    <property type="match status" value="1"/>
</dbReference>
<dbReference type="Gene3D" id="2.60.40.420">
    <property type="entry name" value="Cupredoxins - blue copper proteins"/>
    <property type="match status" value="2"/>
</dbReference>
<keyword evidence="4" id="KW-0186">Copper</keyword>
<keyword evidence="9" id="KW-1185">Reference proteome</keyword>
<dbReference type="Pfam" id="PF07732">
    <property type="entry name" value="Cu-oxidase_3"/>
    <property type="match status" value="1"/>
</dbReference>
<dbReference type="InterPro" id="IPR033138">
    <property type="entry name" value="Cu_oxidase_CS"/>
</dbReference>
<evidence type="ECO:0000256" key="5">
    <source>
        <dbReference type="SAM" id="SignalP"/>
    </source>
</evidence>
<organism evidence="8 9">
    <name type="scientific">Tegillarca granosa</name>
    <name type="common">Malaysian cockle</name>
    <name type="synonym">Anadara granosa</name>
    <dbReference type="NCBI Taxonomy" id="220873"/>
    <lineage>
        <taxon>Eukaryota</taxon>
        <taxon>Metazoa</taxon>
        <taxon>Spiralia</taxon>
        <taxon>Lophotrochozoa</taxon>
        <taxon>Mollusca</taxon>
        <taxon>Bivalvia</taxon>
        <taxon>Autobranchia</taxon>
        <taxon>Pteriomorphia</taxon>
        <taxon>Arcoida</taxon>
        <taxon>Arcoidea</taxon>
        <taxon>Arcidae</taxon>
        <taxon>Tegillarca</taxon>
    </lineage>
</organism>
<feature type="domain" description="Plastocyanin-like" evidence="6">
    <location>
        <begin position="223"/>
        <end position="364"/>
    </location>
</feature>
<evidence type="ECO:0000256" key="1">
    <source>
        <dbReference type="ARBA" id="ARBA00010609"/>
    </source>
</evidence>
<evidence type="ECO:0000256" key="2">
    <source>
        <dbReference type="ARBA" id="ARBA00022723"/>
    </source>
</evidence>
<dbReference type="InterPro" id="IPR011707">
    <property type="entry name" value="Cu-oxidase-like_N"/>
</dbReference>
<evidence type="ECO:0000313" key="8">
    <source>
        <dbReference type="EMBL" id="KAJ8301522.1"/>
    </source>
</evidence>
<proteinExistence type="inferred from homology"/>
<name>A0ABQ9E884_TEGGR</name>
<evidence type="ECO:0008006" key="10">
    <source>
        <dbReference type="Google" id="ProtNLM"/>
    </source>
</evidence>
<dbReference type="InterPro" id="IPR001117">
    <property type="entry name" value="Cu-oxidase_2nd"/>
</dbReference>
<dbReference type="EMBL" id="JARBDR010000918">
    <property type="protein sequence ID" value="KAJ8301522.1"/>
    <property type="molecule type" value="Genomic_DNA"/>
</dbReference>
<gene>
    <name evidence="8" type="ORF">KUTeg_020509</name>
</gene>
<feature type="signal peptide" evidence="5">
    <location>
        <begin position="1"/>
        <end position="19"/>
    </location>
</feature>
<sequence>MVTVIILFLCLSFGRIVNGFTCESTKTECETSLVISHYLTMLHPVHRAVYPYNGKLYKYDVNDTSKATPIPVDEVITADGWESQRLVIVANNTMPGPPIILYEGQKITIHVFNHLQSDTVSIHWHGLPQEGTPYMDGVGFVSQCPIQPGSFFTYQFIARPKGTYWYHSHVGSQRSKGLFGAFIIRSRSEIADDVEERIMSIQDWNHDWDSDMDHQKMVYGIYYDRKKHSPSRSLDGSYFSLFRVQSGLINGRGRYYDPSTGLHNGSPLEVFEVKEGRKYRFRIIATGALYPFRISIDGHNMSVIESDGYYVEPITADSIIINPGERYDVLIHTDKPVANYWIRGQTLESNRKHIAEAILRYSGAPDNEPVTSQRICKPDDRCLVINCPFTYYPTNEYTDCLRFDHLKSKSTNDQVPPFIAGKFKEYFLNFAFPGTTFTPGSVNGRKFELPPVSAISQPREISTSLRG</sequence>
<comment type="similarity">
    <text evidence="1">Belongs to the multicopper oxidase family.</text>
</comment>
<evidence type="ECO:0000313" key="9">
    <source>
        <dbReference type="Proteomes" id="UP001217089"/>
    </source>
</evidence>
<dbReference type="PROSITE" id="PS00079">
    <property type="entry name" value="MULTICOPPER_OXIDASE1"/>
    <property type="match status" value="1"/>
</dbReference>
<evidence type="ECO:0000256" key="3">
    <source>
        <dbReference type="ARBA" id="ARBA00023002"/>
    </source>
</evidence>
<dbReference type="CDD" id="cd13884">
    <property type="entry name" value="CuRO_2_tcLCC_insect_like"/>
    <property type="match status" value="1"/>
</dbReference>